<keyword evidence="4" id="KW-0862">Zinc</keyword>
<evidence type="ECO:0000313" key="9">
    <source>
        <dbReference type="EMBL" id="CAF1138038.1"/>
    </source>
</evidence>
<gene>
    <name evidence="8" type="ORF">EDS130_LOCUS11380</name>
    <name evidence="9" type="ORF">XAT740_LOCUS20263</name>
</gene>
<feature type="region of interest" description="Disordered" evidence="6">
    <location>
        <begin position="221"/>
        <end position="251"/>
    </location>
</feature>
<dbReference type="SMART" id="SM00709">
    <property type="entry name" value="Zpr1"/>
    <property type="match status" value="2"/>
</dbReference>
<dbReference type="GO" id="GO:0005634">
    <property type="term" value="C:nucleus"/>
    <property type="evidence" value="ECO:0007669"/>
    <property type="project" value="TreeGrafter"/>
</dbReference>
<dbReference type="PANTHER" id="PTHR10876">
    <property type="entry name" value="ZINC FINGER PROTEIN ZPR1"/>
    <property type="match status" value="1"/>
</dbReference>
<proteinExistence type="inferred from homology"/>
<dbReference type="NCBIfam" id="TIGR00310">
    <property type="entry name" value="ZPR1_znf"/>
    <property type="match status" value="2"/>
</dbReference>
<accession>A0A814RY77</accession>
<evidence type="ECO:0000313" key="10">
    <source>
        <dbReference type="Proteomes" id="UP000663828"/>
    </source>
</evidence>
<keyword evidence="10" id="KW-1185">Reference proteome</keyword>
<dbReference type="OrthoDB" id="308464at2759"/>
<dbReference type="Proteomes" id="UP000663852">
    <property type="component" value="Unassembled WGS sequence"/>
</dbReference>
<dbReference type="FunFam" id="2.20.25.420:FF:000001">
    <property type="entry name" value="Zinc finger protein ZPR1"/>
    <property type="match status" value="1"/>
</dbReference>
<evidence type="ECO:0000256" key="5">
    <source>
        <dbReference type="SAM" id="Coils"/>
    </source>
</evidence>
<dbReference type="InterPro" id="IPR004457">
    <property type="entry name" value="Znf_ZPR1"/>
</dbReference>
<keyword evidence="2" id="KW-0479">Metal-binding</keyword>
<dbReference type="InterPro" id="IPR042452">
    <property type="entry name" value="ZPR1_Znf1/2"/>
</dbReference>
<keyword evidence="5" id="KW-0175">Coiled coil</keyword>
<evidence type="ECO:0000259" key="7">
    <source>
        <dbReference type="SMART" id="SM00709"/>
    </source>
</evidence>
<organism evidence="9 10">
    <name type="scientific">Adineta ricciae</name>
    <name type="common">Rotifer</name>
    <dbReference type="NCBI Taxonomy" id="249248"/>
    <lineage>
        <taxon>Eukaryota</taxon>
        <taxon>Metazoa</taxon>
        <taxon>Spiralia</taxon>
        <taxon>Gnathifera</taxon>
        <taxon>Rotifera</taxon>
        <taxon>Eurotatoria</taxon>
        <taxon>Bdelloidea</taxon>
        <taxon>Adinetida</taxon>
        <taxon>Adinetidae</taxon>
        <taxon>Adineta</taxon>
    </lineage>
</organism>
<reference evidence="9" key="1">
    <citation type="submission" date="2021-02" db="EMBL/GenBank/DDBJ databases">
        <authorList>
            <person name="Nowell W R."/>
        </authorList>
    </citation>
    <scope>NUCLEOTIDE SEQUENCE</scope>
</reference>
<dbReference type="Pfam" id="PF03367">
    <property type="entry name" value="Zn_ribbon_ZPR1"/>
    <property type="match status" value="2"/>
</dbReference>
<dbReference type="PANTHER" id="PTHR10876:SF0">
    <property type="entry name" value="ZINC FINGER PROTEIN ZPR1"/>
    <property type="match status" value="1"/>
</dbReference>
<name>A0A814RY77_ADIRI</name>
<evidence type="ECO:0000256" key="6">
    <source>
        <dbReference type="SAM" id="MobiDB-lite"/>
    </source>
</evidence>
<evidence type="ECO:0000256" key="2">
    <source>
        <dbReference type="ARBA" id="ARBA00022723"/>
    </source>
</evidence>
<dbReference type="EMBL" id="CAJNOR010001409">
    <property type="protein sequence ID" value="CAF1138038.1"/>
    <property type="molecule type" value="Genomic_DNA"/>
</dbReference>
<evidence type="ECO:0000256" key="4">
    <source>
        <dbReference type="ARBA" id="ARBA00022833"/>
    </source>
</evidence>
<evidence type="ECO:0000256" key="3">
    <source>
        <dbReference type="ARBA" id="ARBA00022771"/>
    </source>
</evidence>
<comment type="caution">
    <text evidence="9">The sequence shown here is derived from an EMBL/GenBank/DDBJ whole genome shotgun (WGS) entry which is preliminary data.</text>
</comment>
<dbReference type="InterPro" id="IPR042451">
    <property type="entry name" value="ZPR1_A/B_dom"/>
</dbReference>
<dbReference type="Gene3D" id="2.20.25.420">
    <property type="entry name" value="ZPR1, zinc finger domain"/>
    <property type="match status" value="2"/>
</dbReference>
<dbReference type="GO" id="GO:0008270">
    <property type="term" value="F:zinc ion binding"/>
    <property type="evidence" value="ECO:0007669"/>
    <property type="project" value="UniProtKB-KW"/>
</dbReference>
<evidence type="ECO:0000256" key="1">
    <source>
        <dbReference type="ARBA" id="ARBA00008354"/>
    </source>
</evidence>
<comment type="similarity">
    <text evidence="1">Belongs to the ZPR1 family.</text>
</comment>
<keyword evidence="3" id="KW-0863">Zinc-finger</keyword>
<sequence>MTTSETRPAFAALSADDADNQLTEIESLCMNCYAKGHTRLLLTRIPFYKDVILSSFECDSCHFKNNDIQPAQSVEPLGIIINVHVTQPGDLNRQFVKSGYGTIRIKELDFEQEPYNSNGVLTTIEGFFDSIVENINKTIKQIEESLEDLKKNSTDDNQSSISEFEQQKLKLDDFIKRVESLKTLSQPFHFEIDDPSGNSCIENPKAPYRDEQMTIKKYRRTAKQNESLGINEEESTTETGSTEAKSETQNADSITDEILIFQTNCPYCNSPCDTNMKVTQIPYFKEVIIMATSCDACGHKSNEVKSGTGIAPEGVRYTLSMNDATDLSRDILVSETSSFAIPELDFEISSSRSIGGKFTTLEGIFTTLKDELANIIMPFSGGDSHDPKSDKNRMKSFIDTLKAILAGEEFVTVVLDDPAGSCYLQNTCAPEPDPQLTVEHYKRSEEQDELLGINDMKVENYEAS</sequence>
<dbReference type="Proteomes" id="UP000663828">
    <property type="component" value="Unassembled WGS sequence"/>
</dbReference>
<dbReference type="FunFam" id="2.20.25.420:FF:000003">
    <property type="entry name" value="zinc finger protein ZPR1"/>
    <property type="match status" value="1"/>
</dbReference>
<feature type="domain" description="Zinc finger ZPR1-type" evidence="7">
    <location>
        <begin position="263"/>
        <end position="426"/>
    </location>
</feature>
<dbReference type="InterPro" id="IPR056180">
    <property type="entry name" value="ZPR1_jr_dom"/>
</dbReference>
<feature type="domain" description="Zinc finger ZPR1-type" evidence="7">
    <location>
        <begin position="27"/>
        <end position="203"/>
    </location>
</feature>
<dbReference type="EMBL" id="CAJNOJ010000041">
    <property type="protein sequence ID" value="CAF0932643.1"/>
    <property type="molecule type" value="Genomic_DNA"/>
</dbReference>
<dbReference type="Gene3D" id="2.60.120.1040">
    <property type="entry name" value="ZPR1, A/B domain"/>
    <property type="match status" value="2"/>
</dbReference>
<evidence type="ECO:0000313" key="8">
    <source>
        <dbReference type="EMBL" id="CAF0932643.1"/>
    </source>
</evidence>
<dbReference type="Pfam" id="PF22794">
    <property type="entry name" value="jr-ZPR1"/>
    <property type="match status" value="2"/>
</dbReference>
<dbReference type="InterPro" id="IPR040141">
    <property type="entry name" value="ZPR1"/>
</dbReference>
<feature type="coiled-coil region" evidence="5">
    <location>
        <begin position="132"/>
        <end position="159"/>
    </location>
</feature>
<dbReference type="AlphaFoldDB" id="A0A814RY77"/>
<protein>
    <recommendedName>
        <fullName evidence="7">Zinc finger ZPR1-type domain-containing protein</fullName>
    </recommendedName>
</protein>